<accession>A0DD00</accession>
<keyword evidence="2" id="KW-1185">Reference proteome</keyword>
<gene>
    <name evidence="1" type="ORF">GSPATT00015776001</name>
</gene>
<sequence length="224" mass="26060">MSITLTIEILPVQRTIYLDVDPYTEVCDLLEYIQEQEQYRAYLFLRINSDTKDWTCYSELKRMFLIHHSCFGNANNDKLTINTSPNTLPNTSPNTSPNQKQIQQFSYNQQDSSQKSQQYYIREYNGFEVAMKPWELVVINFEITNGDSKCQLQCTYRGDDILDAFADTVLAYLRVSKQRASCDLFFKGGSINNYNSRIKQICKAYAIESGITVQARLRWIKSNI</sequence>
<dbReference type="InParanoid" id="A0DD00"/>
<evidence type="ECO:0000313" key="2">
    <source>
        <dbReference type="Proteomes" id="UP000000600"/>
    </source>
</evidence>
<name>A0DD00_PARTE</name>
<dbReference type="EMBL" id="CT868385">
    <property type="protein sequence ID" value="CAK80917.1"/>
    <property type="molecule type" value="Genomic_DNA"/>
</dbReference>
<organism evidence="1 2">
    <name type="scientific">Paramecium tetraurelia</name>
    <dbReference type="NCBI Taxonomy" id="5888"/>
    <lineage>
        <taxon>Eukaryota</taxon>
        <taxon>Sar</taxon>
        <taxon>Alveolata</taxon>
        <taxon>Ciliophora</taxon>
        <taxon>Intramacronucleata</taxon>
        <taxon>Oligohymenophorea</taxon>
        <taxon>Peniculida</taxon>
        <taxon>Parameciidae</taxon>
        <taxon>Paramecium</taxon>
    </lineage>
</organism>
<reference evidence="1 2" key="1">
    <citation type="journal article" date="2006" name="Nature">
        <title>Global trends of whole-genome duplications revealed by the ciliate Paramecium tetraurelia.</title>
        <authorList>
            <consortium name="Genoscope"/>
            <person name="Aury J.-M."/>
            <person name="Jaillon O."/>
            <person name="Duret L."/>
            <person name="Noel B."/>
            <person name="Jubin C."/>
            <person name="Porcel B.M."/>
            <person name="Segurens B."/>
            <person name="Daubin V."/>
            <person name="Anthouard V."/>
            <person name="Aiach N."/>
            <person name="Arnaiz O."/>
            <person name="Billaut A."/>
            <person name="Beisson J."/>
            <person name="Blanc I."/>
            <person name="Bouhouche K."/>
            <person name="Camara F."/>
            <person name="Duharcourt S."/>
            <person name="Guigo R."/>
            <person name="Gogendeau D."/>
            <person name="Katinka M."/>
            <person name="Keller A.-M."/>
            <person name="Kissmehl R."/>
            <person name="Klotz C."/>
            <person name="Koll F."/>
            <person name="Le Moue A."/>
            <person name="Lepere C."/>
            <person name="Malinsky S."/>
            <person name="Nowacki M."/>
            <person name="Nowak J.K."/>
            <person name="Plattner H."/>
            <person name="Poulain J."/>
            <person name="Ruiz F."/>
            <person name="Serrano V."/>
            <person name="Zagulski M."/>
            <person name="Dessen P."/>
            <person name="Betermier M."/>
            <person name="Weissenbach J."/>
            <person name="Scarpelli C."/>
            <person name="Schachter V."/>
            <person name="Sperling L."/>
            <person name="Meyer E."/>
            <person name="Cohen J."/>
            <person name="Wincker P."/>
        </authorList>
    </citation>
    <scope>NUCLEOTIDE SEQUENCE [LARGE SCALE GENOMIC DNA]</scope>
    <source>
        <strain evidence="1 2">Stock d4-2</strain>
    </source>
</reference>
<dbReference type="OMA" id="SERASCD"/>
<dbReference type="HOGENOM" id="CLU_1130899_0_0_1"/>
<protein>
    <submittedName>
        <fullName evidence="1">Uncharacterized protein</fullName>
    </submittedName>
</protein>
<evidence type="ECO:0000313" key="1">
    <source>
        <dbReference type="EMBL" id="CAK80917.1"/>
    </source>
</evidence>
<dbReference type="KEGG" id="ptm:GSPATT00015776001"/>
<dbReference type="GeneID" id="5034099"/>
<dbReference type="RefSeq" id="XP_001448314.1">
    <property type="nucleotide sequence ID" value="XM_001448277.1"/>
</dbReference>
<dbReference type="OrthoDB" id="10484381at2759"/>
<proteinExistence type="predicted"/>
<dbReference type="AlphaFoldDB" id="A0DD00"/>
<dbReference type="Proteomes" id="UP000000600">
    <property type="component" value="Unassembled WGS sequence"/>
</dbReference>